<protein>
    <submittedName>
        <fullName evidence="7">ABC transporter ATP-binding protein</fullName>
    </submittedName>
</protein>
<dbReference type="Pfam" id="PF14524">
    <property type="entry name" value="Wzt_C"/>
    <property type="match status" value="1"/>
</dbReference>
<organism evidence="7 8">
    <name type="scientific">Dyella ginsengisoli</name>
    <dbReference type="NCBI Taxonomy" id="363848"/>
    <lineage>
        <taxon>Bacteria</taxon>
        <taxon>Pseudomonadati</taxon>
        <taxon>Pseudomonadota</taxon>
        <taxon>Gammaproteobacteria</taxon>
        <taxon>Lysobacterales</taxon>
        <taxon>Rhodanobacteraceae</taxon>
        <taxon>Dyella</taxon>
    </lineage>
</organism>
<dbReference type="GO" id="GO:0005524">
    <property type="term" value="F:ATP binding"/>
    <property type="evidence" value="ECO:0007669"/>
    <property type="project" value="UniProtKB-KW"/>
</dbReference>
<dbReference type="InterPro" id="IPR029439">
    <property type="entry name" value="Wzt_C"/>
</dbReference>
<evidence type="ECO:0000256" key="1">
    <source>
        <dbReference type="ARBA" id="ARBA00005417"/>
    </source>
</evidence>
<dbReference type="InterPro" id="IPR003439">
    <property type="entry name" value="ABC_transporter-like_ATP-bd"/>
</dbReference>
<evidence type="ECO:0000313" key="8">
    <source>
        <dbReference type="Proteomes" id="UP001620460"/>
    </source>
</evidence>
<dbReference type="Gene3D" id="3.40.50.300">
    <property type="entry name" value="P-loop containing nucleotide triphosphate hydrolases"/>
    <property type="match status" value="1"/>
</dbReference>
<keyword evidence="2" id="KW-0813">Transport</keyword>
<dbReference type="PANTHER" id="PTHR46743">
    <property type="entry name" value="TEICHOIC ACIDS EXPORT ATP-BINDING PROTEIN TAGH"/>
    <property type="match status" value="1"/>
</dbReference>
<dbReference type="InterPro" id="IPR015860">
    <property type="entry name" value="ABC_transpr_TagH-like"/>
</dbReference>
<evidence type="ECO:0000256" key="3">
    <source>
        <dbReference type="ARBA" id="ARBA00022741"/>
    </source>
</evidence>
<comment type="similarity">
    <text evidence="1">Belongs to the ABC transporter superfamily.</text>
</comment>
<feature type="domain" description="ABC transporter" evidence="6">
    <location>
        <begin position="8"/>
        <end position="257"/>
    </location>
</feature>
<dbReference type="PROSITE" id="PS50893">
    <property type="entry name" value="ABC_TRANSPORTER_2"/>
    <property type="match status" value="1"/>
</dbReference>
<reference evidence="7 8" key="1">
    <citation type="submission" date="2020-10" db="EMBL/GenBank/DDBJ databases">
        <title>Phylogeny of dyella-like bacteria.</title>
        <authorList>
            <person name="Fu J."/>
        </authorList>
    </citation>
    <scope>NUCLEOTIDE SEQUENCE [LARGE SCALE GENOMIC DNA]</scope>
    <source>
        <strain evidence="7 8">Gsoil3046</strain>
    </source>
</reference>
<evidence type="ECO:0000259" key="6">
    <source>
        <dbReference type="PROSITE" id="PS50893"/>
    </source>
</evidence>
<dbReference type="PROSITE" id="PS00211">
    <property type="entry name" value="ABC_TRANSPORTER_1"/>
    <property type="match status" value="1"/>
</dbReference>
<dbReference type="EMBL" id="JADIKM010000002">
    <property type="protein sequence ID" value="MFK2904157.1"/>
    <property type="molecule type" value="Genomic_DNA"/>
</dbReference>
<keyword evidence="8" id="KW-1185">Reference proteome</keyword>
<keyword evidence="3" id="KW-0547">Nucleotide-binding</keyword>
<dbReference type="InterPro" id="IPR050683">
    <property type="entry name" value="Bact_Polysacc_Export_ATP-bd"/>
</dbReference>
<dbReference type="SUPFAM" id="SSF52540">
    <property type="entry name" value="P-loop containing nucleoside triphosphate hydrolases"/>
    <property type="match status" value="1"/>
</dbReference>
<dbReference type="Pfam" id="PF00005">
    <property type="entry name" value="ABC_tran"/>
    <property type="match status" value="1"/>
</dbReference>
<name>A0ABW8JSN5_9GAMM</name>
<accession>A0ABW8JSN5</accession>
<dbReference type="Proteomes" id="UP001620460">
    <property type="component" value="Unassembled WGS sequence"/>
</dbReference>
<evidence type="ECO:0000256" key="4">
    <source>
        <dbReference type="ARBA" id="ARBA00022840"/>
    </source>
</evidence>
<proteinExistence type="inferred from homology"/>
<sequence>MSSEDTVIRISDVSKRYELYEKPRDRLKQFVLPRLRQLAGLKPRRYFQEFWALRDVSFEVKRGESVGIIGRNGSGKSTLLQIITGTLSPTSGSVYTRGRIAALLELGSGFNPDFSGRENVYLNGALLGFSSEEIDEKFDSIAAFADIGDHLDQPVKTYSSGMLVRLAFAVQVQAEPDILIIDEALAVGDALFQKRCFQRIDQLVSRGTSLLFVSHDQESVRTLTKRAVLLNRGNVVQWGASSDVVLEYRRLLHEEEAAYFGAVAKGLSAKAQEQSLMSVPPVHPAPDSGRLSEVSSSAEDPVPMPERLSFGDGGIRIVRVETLDGDLCPCSAFYPGDKLKIRIVCQSAMESKNLNVAVRLRNKEGVKVYSWGTLNQDMEIRAHHLSDKVFWAESVGINGELEVIFECDCNLGVNLYEVQAAVSYEATPDYMSQRMLHWMDEAAFFQVLMRKDEYFFGGVVDLKMKAEWNIE</sequence>
<keyword evidence="4 7" id="KW-0067">ATP-binding</keyword>
<comment type="caution">
    <text evidence="7">The sequence shown here is derived from an EMBL/GenBank/DDBJ whole genome shotgun (WGS) entry which is preliminary data.</text>
</comment>
<dbReference type="Gene3D" id="2.70.50.60">
    <property type="entry name" value="abc- transporter (atp binding component) like domain"/>
    <property type="match status" value="1"/>
</dbReference>
<evidence type="ECO:0000256" key="2">
    <source>
        <dbReference type="ARBA" id="ARBA00022448"/>
    </source>
</evidence>
<dbReference type="RefSeq" id="WP_404632369.1">
    <property type="nucleotide sequence ID" value="NZ_JADIKM010000002.1"/>
</dbReference>
<dbReference type="CDD" id="cd03220">
    <property type="entry name" value="ABC_KpsT_Wzt"/>
    <property type="match status" value="1"/>
</dbReference>
<gene>
    <name evidence="7" type="ORF">ISP17_09275</name>
</gene>
<dbReference type="SMART" id="SM00382">
    <property type="entry name" value="AAA"/>
    <property type="match status" value="1"/>
</dbReference>
<evidence type="ECO:0000256" key="5">
    <source>
        <dbReference type="SAM" id="MobiDB-lite"/>
    </source>
</evidence>
<dbReference type="InterPro" id="IPR017871">
    <property type="entry name" value="ABC_transporter-like_CS"/>
</dbReference>
<evidence type="ECO:0000313" key="7">
    <source>
        <dbReference type="EMBL" id="MFK2904157.1"/>
    </source>
</evidence>
<dbReference type="CDD" id="cd10147">
    <property type="entry name" value="Wzt_C-like"/>
    <property type="match status" value="1"/>
</dbReference>
<dbReference type="InterPro" id="IPR027417">
    <property type="entry name" value="P-loop_NTPase"/>
</dbReference>
<dbReference type="InterPro" id="IPR003593">
    <property type="entry name" value="AAA+_ATPase"/>
</dbReference>
<feature type="region of interest" description="Disordered" evidence="5">
    <location>
        <begin position="278"/>
        <end position="305"/>
    </location>
</feature>
<dbReference type="PANTHER" id="PTHR46743:SF2">
    <property type="entry name" value="TEICHOIC ACIDS EXPORT ATP-BINDING PROTEIN TAGH"/>
    <property type="match status" value="1"/>
</dbReference>